<sequence>MNRETSRVRFLGCLLLAIFALEAPASPLQDQRAAAERARSTSETRVTATRLSLDFGAELITLFVHSPEHPVPIPILSVLRDTLGDADRENDLLRYVWIYTYAPPTLKQRIAAAIPFLYHQVATRRKADSPPPIAVDLAHPKRPLWEKTSRLILQNAVLDSKGWLFRALPRTKQRNLEEYREAQIAKALAILSLYEQQNASALTESEIVRIKAHLSQQSVLGAFLREPTLAELTLREAQKSRERRATNWDFLRQRAEEEGLIFEPLGVPGEPPSHALLWISREALQEHFGRRAFNTRFLNIKNPWTDERLRRWSGYTKTIYLDRENRRVTPEHPEARAVTLIPLALYGLDFPKIPILLADFRSALHVKARDASGKMLTDSARYLLNLSPYGDLSYLLTRSLVNYVTRKKGIDLNQPSRLKAHAELSALLLTDDQLDPQLKAALARKAEKARALVVENTFRYQPAIAARQHEALVRAATETSALARRLERDRQREYRRLMHGRAARAFFTLAHVVTLGLYTHREELTPELRARSDLARRMAFHRAQLEAALRGSLRLDEERDLAPLRASVEFIQRHADVAGPEIVDVLREAFARSGDPEFRWACVRALAAMRNEKARRVLLALQREMDPMLRERTAQEGVLAPNGVMRSRGGPSGGEPPLREP</sequence>
<evidence type="ECO:0008006" key="4">
    <source>
        <dbReference type="Google" id="ProtNLM"/>
    </source>
</evidence>
<evidence type="ECO:0000256" key="1">
    <source>
        <dbReference type="SAM" id="MobiDB-lite"/>
    </source>
</evidence>
<reference evidence="3" key="1">
    <citation type="journal article" date="2005" name="Environ. Microbiol.">
        <title>Genetic and functional properties of uncultivated thermophilic crenarchaeotes from a subsurface gold mine as revealed by analysis of genome fragments.</title>
        <authorList>
            <person name="Nunoura T."/>
            <person name="Hirayama H."/>
            <person name="Takami H."/>
            <person name="Oida H."/>
            <person name="Nishi S."/>
            <person name="Shimamura S."/>
            <person name="Suzuki Y."/>
            <person name="Inagaki F."/>
            <person name="Takai K."/>
            <person name="Nealson K.H."/>
            <person name="Horikoshi K."/>
        </authorList>
    </citation>
    <scope>NUCLEOTIDE SEQUENCE</scope>
</reference>
<reference evidence="3" key="2">
    <citation type="journal article" date="2012" name="PLoS ONE">
        <title>A Deeply Branching Thermophilic Bacterium with an Ancient Acetyl-CoA Pathway Dominates a Subsurface Ecosystem.</title>
        <authorList>
            <person name="Takami H."/>
            <person name="Noguchi H."/>
            <person name="Takaki Y."/>
            <person name="Uchiyama I."/>
            <person name="Toyoda A."/>
            <person name="Nishi S."/>
            <person name="Chee G.-J."/>
            <person name="Arai W."/>
            <person name="Nunoura T."/>
            <person name="Itoh T."/>
            <person name="Hattori M."/>
            <person name="Takai K."/>
        </authorList>
    </citation>
    <scope>NUCLEOTIDE SEQUENCE</scope>
</reference>
<proteinExistence type="predicted"/>
<dbReference type="AlphaFoldDB" id="H5SQ16"/>
<protein>
    <recommendedName>
        <fullName evidence="4">HEAT repeat domain-containing protein</fullName>
    </recommendedName>
</protein>
<evidence type="ECO:0000313" key="3">
    <source>
        <dbReference type="EMBL" id="BAL58252.1"/>
    </source>
</evidence>
<dbReference type="EMBL" id="AP011798">
    <property type="protein sequence ID" value="BAL58252.1"/>
    <property type="molecule type" value="Genomic_DNA"/>
</dbReference>
<name>H5SQ16_9BACT</name>
<feature type="signal peptide" evidence="2">
    <location>
        <begin position="1"/>
        <end position="25"/>
    </location>
</feature>
<feature type="region of interest" description="Disordered" evidence="1">
    <location>
        <begin position="632"/>
        <end position="661"/>
    </location>
</feature>
<keyword evidence="2" id="KW-0732">Signal</keyword>
<evidence type="ECO:0000256" key="2">
    <source>
        <dbReference type="SAM" id="SignalP"/>
    </source>
</evidence>
<gene>
    <name evidence="3" type="ORF">HGMM_F55E10C14</name>
</gene>
<organism evidence="3">
    <name type="scientific">uncultured Acidobacteriota bacterium</name>
    <dbReference type="NCBI Taxonomy" id="171953"/>
    <lineage>
        <taxon>Bacteria</taxon>
        <taxon>Pseudomonadati</taxon>
        <taxon>Acidobacteriota</taxon>
        <taxon>environmental samples</taxon>
    </lineage>
</organism>
<feature type="chain" id="PRO_5003597760" description="HEAT repeat domain-containing protein" evidence="2">
    <location>
        <begin position="26"/>
        <end position="661"/>
    </location>
</feature>
<accession>H5SQ16</accession>